<dbReference type="EMBL" id="MLKD01000038">
    <property type="protein sequence ID" value="OQE14121.1"/>
    <property type="molecule type" value="Genomic_DNA"/>
</dbReference>
<proteinExistence type="predicted"/>
<protein>
    <submittedName>
        <fullName evidence="1">Uncharacterized protein</fullName>
    </submittedName>
</protein>
<gene>
    <name evidence="1" type="ORF">PENSTE_c038G01048</name>
</gene>
<dbReference type="Proteomes" id="UP000191285">
    <property type="component" value="Unassembled WGS sequence"/>
</dbReference>
<organism evidence="1 2">
    <name type="scientific">Penicillium steckii</name>
    <dbReference type="NCBI Taxonomy" id="303698"/>
    <lineage>
        <taxon>Eukaryota</taxon>
        <taxon>Fungi</taxon>
        <taxon>Dikarya</taxon>
        <taxon>Ascomycota</taxon>
        <taxon>Pezizomycotina</taxon>
        <taxon>Eurotiomycetes</taxon>
        <taxon>Eurotiomycetidae</taxon>
        <taxon>Eurotiales</taxon>
        <taxon>Aspergillaceae</taxon>
        <taxon>Penicillium</taxon>
    </lineage>
</organism>
<name>A0A1V6SJA1_9EURO</name>
<evidence type="ECO:0000313" key="2">
    <source>
        <dbReference type="Proteomes" id="UP000191285"/>
    </source>
</evidence>
<dbReference type="AlphaFoldDB" id="A0A1V6SJA1"/>
<accession>A0A1V6SJA1</accession>
<evidence type="ECO:0000313" key="1">
    <source>
        <dbReference type="EMBL" id="OQE14121.1"/>
    </source>
</evidence>
<sequence length="78" mass="8753">MPVARSTQNRPIWSARRINIPLQACAETPVDQDALRHAFSFAPRLRAPRSIQPDLSSRWAVITSRVSAGMLDDQNVLQ</sequence>
<reference evidence="2" key="1">
    <citation type="journal article" date="2017" name="Nat. Microbiol.">
        <title>Global analysis of biosynthetic gene clusters reveals vast potential of secondary metabolite production in Penicillium species.</title>
        <authorList>
            <person name="Nielsen J.C."/>
            <person name="Grijseels S."/>
            <person name="Prigent S."/>
            <person name="Ji B."/>
            <person name="Dainat J."/>
            <person name="Nielsen K.F."/>
            <person name="Frisvad J.C."/>
            <person name="Workman M."/>
            <person name="Nielsen J."/>
        </authorList>
    </citation>
    <scope>NUCLEOTIDE SEQUENCE [LARGE SCALE GENOMIC DNA]</scope>
    <source>
        <strain evidence="2">IBT 24891</strain>
    </source>
</reference>
<keyword evidence="2" id="KW-1185">Reference proteome</keyword>
<comment type="caution">
    <text evidence="1">The sequence shown here is derived from an EMBL/GenBank/DDBJ whole genome shotgun (WGS) entry which is preliminary data.</text>
</comment>